<name>A0A372IKE3_9BACT</name>
<dbReference type="InterPro" id="IPR050695">
    <property type="entry name" value="N-acetylmuramoyl_amidase_3"/>
</dbReference>
<dbReference type="GO" id="GO:0030288">
    <property type="term" value="C:outer membrane-bounded periplasmic space"/>
    <property type="evidence" value="ECO:0007669"/>
    <property type="project" value="TreeGrafter"/>
</dbReference>
<accession>A0A372IKE3</accession>
<gene>
    <name evidence="7" type="ORF">D0Y96_17160</name>
</gene>
<dbReference type="Pfam" id="PF01520">
    <property type="entry name" value="Amidase_3"/>
    <property type="match status" value="1"/>
</dbReference>
<evidence type="ECO:0000256" key="1">
    <source>
        <dbReference type="ARBA" id="ARBA00001561"/>
    </source>
</evidence>
<feature type="chain" id="PRO_5017018775" description="N-acetylmuramoyl-L-alanine amidase" evidence="5">
    <location>
        <begin position="30"/>
        <end position="263"/>
    </location>
</feature>
<feature type="domain" description="MurNAc-LAA" evidence="6">
    <location>
        <begin position="70"/>
        <end position="253"/>
    </location>
</feature>
<feature type="compositionally biased region" description="Pro residues" evidence="4">
    <location>
        <begin position="34"/>
        <end position="56"/>
    </location>
</feature>
<dbReference type="OrthoDB" id="9806267at2"/>
<dbReference type="PANTHER" id="PTHR30404:SF0">
    <property type="entry name" value="N-ACETYLMURAMOYL-L-ALANINE AMIDASE AMIC"/>
    <property type="match status" value="1"/>
</dbReference>
<keyword evidence="5" id="KW-0732">Signal</keyword>
<evidence type="ECO:0000256" key="4">
    <source>
        <dbReference type="SAM" id="MobiDB-lite"/>
    </source>
</evidence>
<keyword evidence="3" id="KW-0378">Hydrolase</keyword>
<dbReference type="AlphaFoldDB" id="A0A372IKE3"/>
<protein>
    <recommendedName>
        <fullName evidence="2">N-acetylmuramoyl-L-alanine amidase</fullName>
        <ecNumber evidence="2">3.5.1.28</ecNumber>
    </recommendedName>
</protein>
<comment type="caution">
    <text evidence="7">The sequence shown here is derived from an EMBL/GenBank/DDBJ whole genome shotgun (WGS) entry which is preliminary data.</text>
</comment>
<sequence length="263" mass="27244">MHWIRSACAALPALLLPLSLPVLSFPVFAQNQQPPVPAQPPAPLTLPQPAGAPPVPAQAAPAHVEPRYLVVLDAAHGGGDTGARISDKVVEKDLTLALSVRLRSTLNAHGIGVVTTRESDVLIAPPARAGAANHAQAAACLLIHATATGSGVHLFTSSLAPAPYARFAPWQTAQAAYVTQSLKLSSDIDSALAHAQIPVTLGRASVAPIDNLTCPAVALEVAPLAAGNTTKAEPISDASYQKSVIDAITAALEQWRSDWRQQP</sequence>
<dbReference type="RefSeq" id="WP_117302338.1">
    <property type="nucleotide sequence ID" value="NZ_QVQT02000006.1"/>
</dbReference>
<proteinExistence type="predicted"/>
<feature type="signal peptide" evidence="5">
    <location>
        <begin position="1"/>
        <end position="29"/>
    </location>
</feature>
<dbReference type="GO" id="GO:0008745">
    <property type="term" value="F:N-acetylmuramoyl-L-alanine amidase activity"/>
    <property type="evidence" value="ECO:0007669"/>
    <property type="project" value="UniProtKB-EC"/>
</dbReference>
<evidence type="ECO:0000256" key="2">
    <source>
        <dbReference type="ARBA" id="ARBA00011901"/>
    </source>
</evidence>
<evidence type="ECO:0000256" key="5">
    <source>
        <dbReference type="SAM" id="SignalP"/>
    </source>
</evidence>
<keyword evidence="8" id="KW-1185">Reference proteome</keyword>
<evidence type="ECO:0000313" key="8">
    <source>
        <dbReference type="Proteomes" id="UP000264702"/>
    </source>
</evidence>
<feature type="region of interest" description="Disordered" evidence="4">
    <location>
        <begin position="34"/>
        <end position="58"/>
    </location>
</feature>
<dbReference type="PANTHER" id="PTHR30404">
    <property type="entry name" value="N-ACETYLMURAMOYL-L-ALANINE AMIDASE"/>
    <property type="match status" value="1"/>
</dbReference>
<dbReference type="EC" id="3.5.1.28" evidence="2"/>
<reference evidence="7 8" key="1">
    <citation type="submission" date="2018-08" db="EMBL/GenBank/DDBJ databases">
        <title>Acidipila sp. 4G-K13, an acidobacterium isolated from forest soil.</title>
        <authorList>
            <person name="Gao Z.-H."/>
            <person name="Qiu L.-H."/>
        </authorList>
    </citation>
    <scope>NUCLEOTIDE SEQUENCE [LARGE SCALE GENOMIC DNA]</scope>
    <source>
        <strain evidence="7 8">4G-K13</strain>
    </source>
</reference>
<dbReference type="CDD" id="cd02696">
    <property type="entry name" value="MurNAc-LAA"/>
    <property type="match status" value="1"/>
</dbReference>
<evidence type="ECO:0000313" key="7">
    <source>
        <dbReference type="EMBL" id="RFU15396.1"/>
    </source>
</evidence>
<dbReference type="Gene3D" id="3.40.630.40">
    <property type="entry name" value="Zn-dependent exopeptidases"/>
    <property type="match status" value="1"/>
</dbReference>
<evidence type="ECO:0000256" key="3">
    <source>
        <dbReference type="ARBA" id="ARBA00022801"/>
    </source>
</evidence>
<dbReference type="SUPFAM" id="SSF53187">
    <property type="entry name" value="Zn-dependent exopeptidases"/>
    <property type="match status" value="1"/>
</dbReference>
<evidence type="ECO:0000259" key="6">
    <source>
        <dbReference type="Pfam" id="PF01520"/>
    </source>
</evidence>
<dbReference type="EMBL" id="QVQT01000006">
    <property type="protein sequence ID" value="RFU15396.1"/>
    <property type="molecule type" value="Genomic_DNA"/>
</dbReference>
<organism evidence="7 8">
    <name type="scientific">Paracidobacterium acidisoli</name>
    <dbReference type="NCBI Taxonomy" id="2303751"/>
    <lineage>
        <taxon>Bacteria</taxon>
        <taxon>Pseudomonadati</taxon>
        <taxon>Acidobacteriota</taxon>
        <taxon>Terriglobia</taxon>
        <taxon>Terriglobales</taxon>
        <taxon>Acidobacteriaceae</taxon>
        <taxon>Paracidobacterium</taxon>
    </lineage>
</organism>
<comment type="catalytic activity">
    <reaction evidence="1">
        <text>Hydrolyzes the link between N-acetylmuramoyl residues and L-amino acid residues in certain cell-wall glycopeptides.</text>
        <dbReference type="EC" id="3.5.1.28"/>
    </reaction>
</comment>
<dbReference type="GO" id="GO:0009253">
    <property type="term" value="P:peptidoglycan catabolic process"/>
    <property type="evidence" value="ECO:0007669"/>
    <property type="project" value="InterPro"/>
</dbReference>
<dbReference type="Proteomes" id="UP000264702">
    <property type="component" value="Unassembled WGS sequence"/>
</dbReference>
<dbReference type="InterPro" id="IPR002508">
    <property type="entry name" value="MurNAc-LAA_cat"/>
</dbReference>